<feature type="region of interest" description="Disordered" evidence="7">
    <location>
        <begin position="59"/>
        <end position="164"/>
    </location>
</feature>
<dbReference type="GO" id="GO:0005886">
    <property type="term" value="C:plasma membrane"/>
    <property type="evidence" value="ECO:0007669"/>
    <property type="project" value="UniProtKB-SubCell"/>
</dbReference>
<dbReference type="InterPro" id="IPR051907">
    <property type="entry name" value="DoxX-like_oxidoreductase"/>
</dbReference>
<dbReference type="EMBL" id="LR738855">
    <property type="protein sequence ID" value="VZH85075.1"/>
    <property type="molecule type" value="Genomic_DNA"/>
</dbReference>
<dbReference type="AlphaFoldDB" id="A0A6I8MFL9"/>
<evidence type="ECO:0000256" key="5">
    <source>
        <dbReference type="ARBA" id="ARBA00022989"/>
    </source>
</evidence>
<feature type="transmembrane region" description="Helical" evidence="8">
    <location>
        <begin position="215"/>
        <end position="236"/>
    </location>
</feature>
<protein>
    <submittedName>
        <fullName evidence="9">DoxX family protein</fullName>
    </submittedName>
</protein>
<dbReference type="KEGG" id="crf:FRC0190_01057"/>
<sequence length="375" mass="39019">MADNNIPDRASDFDDDIPTYNGGGNKGAEASSAPNSAHQGAPKKLGSGLSAAEIYARAGRAAPQSISPQRPAAKAVANNESVNKKDTEVVAPNTQPDDSHKTTIIERPDVAPQPVLNDDPHSKPLASDAPTTVYPVAQPQPAEPEPASVTDYHDEDFAPTPATPVAPATAIAEPVPAPVVAPAVASAVAPTVTASAQPVLNGEPQRRGTIDFGILVLRLFFGAWLILKSVTVFFAMGSHGGINALQEQFDAYPYASTLAVAIPALELAAGVFLVFGLLTPVASALAIIATSFMALHGITQAGGLDIFDHESSVWFAVFLLIIAVVLQFTGPGKYSFDISRTWAIRPLASSWVFVVVAVAAAGALWWFGAAVNPFA</sequence>
<evidence type="ECO:0000256" key="6">
    <source>
        <dbReference type="ARBA" id="ARBA00023136"/>
    </source>
</evidence>
<evidence type="ECO:0000256" key="3">
    <source>
        <dbReference type="ARBA" id="ARBA00022475"/>
    </source>
</evidence>
<evidence type="ECO:0000256" key="8">
    <source>
        <dbReference type="SAM" id="Phobius"/>
    </source>
</evidence>
<dbReference type="InterPro" id="IPR032808">
    <property type="entry name" value="DoxX"/>
</dbReference>
<keyword evidence="5 8" id="KW-1133">Transmembrane helix</keyword>
<keyword evidence="3" id="KW-1003">Cell membrane</keyword>
<gene>
    <name evidence="9" type="ORF">FRC0190_01057</name>
</gene>
<feature type="transmembrane region" description="Helical" evidence="8">
    <location>
        <begin position="285"/>
        <end position="307"/>
    </location>
</feature>
<evidence type="ECO:0000256" key="2">
    <source>
        <dbReference type="ARBA" id="ARBA00006679"/>
    </source>
</evidence>
<comment type="subcellular location">
    <subcellularLocation>
        <location evidence="1">Cell membrane</location>
        <topology evidence="1">Multi-pass membrane protein</topology>
    </subcellularLocation>
</comment>
<dbReference type="Pfam" id="PF07681">
    <property type="entry name" value="DoxX"/>
    <property type="match status" value="1"/>
</dbReference>
<keyword evidence="6 8" id="KW-0472">Membrane</keyword>
<feature type="transmembrane region" description="Helical" evidence="8">
    <location>
        <begin position="313"/>
        <end position="330"/>
    </location>
</feature>
<evidence type="ECO:0000256" key="1">
    <source>
        <dbReference type="ARBA" id="ARBA00004651"/>
    </source>
</evidence>
<reference evidence="9 10" key="1">
    <citation type="submission" date="2019-11" db="EMBL/GenBank/DDBJ databases">
        <authorList>
            <person name="Brisse S."/>
        </authorList>
    </citation>
    <scope>NUCLEOTIDE SEQUENCE [LARGE SCALE GENOMIC DNA]</scope>
    <source>
        <strain evidence="9">FRC0190</strain>
    </source>
</reference>
<evidence type="ECO:0000256" key="7">
    <source>
        <dbReference type="SAM" id="MobiDB-lite"/>
    </source>
</evidence>
<dbReference type="RefSeq" id="WP_155872540.1">
    <property type="nucleotide sequence ID" value="NZ_CP168248.1"/>
</dbReference>
<feature type="region of interest" description="Disordered" evidence="7">
    <location>
        <begin position="1"/>
        <end position="47"/>
    </location>
</feature>
<evidence type="ECO:0000313" key="10">
    <source>
        <dbReference type="Proteomes" id="UP000423525"/>
    </source>
</evidence>
<comment type="similarity">
    <text evidence="2">Belongs to the DoxX family.</text>
</comment>
<evidence type="ECO:0000256" key="4">
    <source>
        <dbReference type="ARBA" id="ARBA00022692"/>
    </source>
</evidence>
<evidence type="ECO:0000313" key="9">
    <source>
        <dbReference type="EMBL" id="VZH85075.1"/>
    </source>
</evidence>
<accession>A0A6I8MFL9</accession>
<name>A0A6I8MFL9_9CORY</name>
<proteinExistence type="inferred from homology"/>
<keyword evidence="4 8" id="KW-0812">Transmembrane</keyword>
<organism evidence="9 10">
    <name type="scientific">Corynebacterium rouxii</name>
    <dbReference type="NCBI Taxonomy" id="2719119"/>
    <lineage>
        <taxon>Bacteria</taxon>
        <taxon>Bacillati</taxon>
        <taxon>Actinomycetota</taxon>
        <taxon>Actinomycetes</taxon>
        <taxon>Mycobacteriales</taxon>
        <taxon>Corynebacteriaceae</taxon>
        <taxon>Corynebacterium</taxon>
    </lineage>
</organism>
<feature type="transmembrane region" description="Helical" evidence="8">
    <location>
        <begin position="342"/>
        <end position="367"/>
    </location>
</feature>
<dbReference type="Proteomes" id="UP000423525">
    <property type="component" value="Chromosome"/>
</dbReference>
<dbReference type="PANTHER" id="PTHR33452">
    <property type="entry name" value="OXIDOREDUCTASE CATD-RELATED"/>
    <property type="match status" value="1"/>
</dbReference>
<feature type="transmembrane region" description="Helical" evidence="8">
    <location>
        <begin position="256"/>
        <end position="278"/>
    </location>
</feature>
<dbReference type="PANTHER" id="PTHR33452:SF1">
    <property type="entry name" value="INNER MEMBRANE PROTEIN YPHA-RELATED"/>
    <property type="match status" value="1"/>
</dbReference>
<feature type="compositionally biased region" description="Basic and acidic residues" evidence="7">
    <location>
        <begin position="97"/>
        <end position="109"/>
    </location>
</feature>